<feature type="transmembrane region" description="Helical" evidence="9">
    <location>
        <begin position="269"/>
        <end position="290"/>
    </location>
</feature>
<keyword evidence="14" id="KW-1185">Reference proteome</keyword>
<comment type="caution">
    <text evidence="9">Lacks conserved residue(s) required for the propagation of feature annotation.</text>
</comment>
<dbReference type="PRINTS" id="PR00303">
    <property type="entry name" value="SECYTRNLCASE"/>
</dbReference>
<evidence type="ECO:0000256" key="12">
    <source>
        <dbReference type="RuleBase" id="RU004349"/>
    </source>
</evidence>
<sequence length="438" mass="47551">MLRAFREAFQTPELLRKIVFTLLLLAVYRLGSAIPTPGVNVAALQNATNNDLFGLLSFISGGNLTQFSIFALGVLPYITASIVIQLLTKTVPQLEKLSKEGEEGRKRINQLTRYAAVALGAFQALFFSLFITSNPAFVAVGWDPGLFTVLVMVLTQIAGVALTMWIGERITDVGIGNGISLIIVSGIIGVYPSEIAATVELFRSGQLTLLPLLAFIGIIVLTIVGIVYVYQAERRVPITYARARGGAAGTGRRAGQATWLPIKVNQAGVIPVIFASAMLIIPNLIASATVERAPQVNEFIQTYLTFGSPWYMLLEGLLIFGFTFLYNSVQFDPKRISEQLRESGAFIPGVRPGVPTAQFLGSISSRLSLWGAAFLVVLTLMPQLVQSLTGITTFMFSGTGLLIIAGVALETLKQLEAQLTVRRYDGFIRKGRLRDRTT</sequence>
<dbReference type="InterPro" id="IPR030659">
    <property type="entry name" value="SecY_CS"/>
</dbReference>
<evidence type="ECO:0000256" key="9">
    <source>
        <dbReference type="HAMAP-Rule" id="MF_01465"/>
    </source>
</evidence>
<gene>
    <name evidence="9 13" type="primary">secY</name>
    <name evidence="13" type="ORF">GCM10017783_08450</name>
</gene>
<dbReference type="RefSeq" id="WP_189642430.1">
    <property type="nucleotide sequence ID" value="NZ_BNAL01000007.1"/>
</dbReference>
<protein>
    <recommendedName>
        <fullName evidence="9 10">Protein translocase subunit SecY</fullName>
    </recommendedName>
</protein>
<dbReference type="InterPro" id="IPR002208">
    <property type="entry name" value="SecY/SEC61-alpha"/>
</dbReference>
<dbReference type="EMBL" id="BNAL01000007">
    <property type="protein sequence ID" value="GHF98777.1"/>
    <property type="molecule type" value="Genomic_DNA"/>
</dbReference>
<evidence type="ECO:0000256" key="5">
    <source>
        <dbReference type="ARBA" id="ARBA00022927"/>
    </source>
</evidence>
<comment type="function">
    <text evidence="9 10">The central subunit of the protein translocation channel SecYEG. Consists of two halves formed by TMs 1-5 and 6-10. These two domains form a lateral gate at the front which open onto the bilayer between TMs 2 and 7, and are clamped together by SecE at the back. The channel is closed by both a pore ring composed of hydrophobic SecY resides and a short helix (helix 2A) on the extracellular side of the membrane which forms a plug. The plug probably moves laterally to allow the channel to open. The ring and the pore may move independently.</text>
</comment>
<evidence type="ECO:0000256" key="3">
    <source>
        <dbReference type="ARBA" id="ARBA00022448"/>
    </source>
</evidence>
<evidence type="ECO:0000256" key="1">
    <source>
        <dbReference type="ARBA" id="ARBA00004141"/>
    </source>
</evidence>
<comment type="caution">
    <text evidence="13">The sequence shown here is derived from an EMBL/GenBank/DDBJ whole genome shotgun (WGS) entry which is preliminary data.</text>
</comment>
<dbReference type="NCBIfam" id="TIGR00967">
    <property type="entry name" value="3a0501s007"/>
    <property type="match status" value="1"/>
</dbReference>
<feature type="transmembrane region" description="Helical" evidence="9">
    <location>
        <begin position="67"/>
        <end position="87"/>
    </location>
</feature>
<feature type="transmembrane region" description="Helical" evidence="9">
    <location>
        <begin position="173"/>
        <end position="192"/>
    </location>
</feature>
<keyword evidence="5 9" id="KW-0653">Protein transport</keyword>
<name>A0ABQ3K4G3_9DEIO</name>
<dbReference type="InterPro" id="IPR023201">
    <property type="entry name" value="SecY_dom_sf"/>
</dbReference>
<evidence type="ECO:0000256" key="6">
    <source>
        <dbReference type="ARBA" id="ARBA00022989"/>
    </source>
</evidence>
<dbReference type="Gene3D" id="1.10.3370.10">
    <property type="entry name" value="SecY subunit domain"/>
    <property type="match status" value="1"/>
</dbReference>
<dbReference type="HAMAP" id="MF_01465">
    <property type="entry name" value="SecY"/>
    <property type="match status" value="1"/>
</dbReference>
<evidence type="ECO:0000256" key="10">
    <source>
        <dbReference type="RuleBase" id="RU000537"/>
    </source>
</evidence>
<dbReference type="PROSITE" id="PS00756">
    <property type="entry name" value="SECY_2"/>
    <property type="match status" value="1"/>
</dbReference>
<keyword evidence="7 9" id="KW-0811">Translocation</keyword>
<keyword evidence="9" id="KW-1003">Cell membrane</keyword>
<dbReference type="InterPro" id="IPR026593">
    <property type="entry name" value="SecY"/>
</dbReference>
<evidence type="ECO:0000313" key="14">
    <source>
        <dbReference type="Proteomes" id="UP000632154"/>
    </source>
</evidence>
<dbReference type="PROSITE" id="PS00755">
    <property type="entry name" value="SECY_1"/>
    <property type="match status" value="1"/>
</dbReference>
<dbReference type="PANTHER" id="PTHR10906">
    <property type="entry name" value="SECY/SEC61-ALPHA FAMILY MEMBER"/>
    <property type="match status" value="1"/>
</dbReference>
<dbReference type="Pfam" id="PF00344">
    <property type="entry name" value="SecY"/>
    <property type="match status" value="1"/>
</dbReference>
<comment type="subunit">
    <text evidence="9">Component of the Sec protein translocase complex. Heterotrimer consisting of SecY, SecE and SecG subunits. The heterotrimers can form oligomers, although 1 heterotrimer is thought to be able to translocate proteins. Interacts with the ribosome. Interacts with SecDF, and other proteins may be involved. Interacts with SecA.</text>
</comment>
<dbReference type="SUPFAM" id="SSF103491">
    <property type="entry name" value="Preprotein translocase SecY subunit"/>
    <property type="match status" value="1"/>
</dbReference>
<evidence type="ECO:0000313" key="13">
    <source>
        <dbReference type="EMBL" id="GHF98777.1"/>
    </source>
</evidence>
<reference evidence="14" key="1">
    <citation type="journal article" date="2019" name="Int. J. Syst. Evol. Microbiol.">
        <title>The Global Catalogue of Microorganisms (GCM) 10K type strain sequencing project: providing services to taxonomists for standard genome sequencing and annotation.</title>
        <authorList>
            <consortium name="The Broad Institute Genomics Platform"/>
            <consortium name="The Broad Institute Genome Sequencing Center for Infectious Disease"/>
            <person name="Wu L."/>
            <person name="Ma J."/>
        </authorList>
    </citation>
    <scope>NUCLEOTIDE SEQUENCE [LARGE SCALE GENOMIC DNA]</scope>
    <source>
        <strain evidence="14">CGMCC 1.18439</strain>
    </source>
</reference>
<evidence type="ECO:0000256" key="7">
    <source>
        <dbReference type="ARBA" id="ARBA00023010"/>
    </source>
</evidence>
<feature type="transmembrane region" description="Helical" evidence="9">
    <location>
        <begin position="391"/>
        <end position="412"/>
    </location>
</feature>
<keyword evidence="6 9" id="KW-1133">Transmembrane helix</keyword>
<evidence type="ECO:0000256" key="4">
    <source>
        <dbReference type="ARBA" id="ARBA00022692"/>
    </source>
</evidence>
<comment type="subcellular location">
    <subcellularLocation>
        <location evidence="9">Cell membrane</location>
        <topology evidence="9">Multi-pass membrane protein</topology>
    </subcellularLocation>
    <subcellularLocation>
        <location evidence="1 11">Membrane</location>
        <topology evidence="1 11">Multi-pass membrane protein</topology>
    </subcellularLocation>
</comment>
<proteinExistence type="inferred from homology"/>
<feature type="transmembrane region" description="Helical" evidence="9">
    <location>
        <begin position="212"/>
        <end position="230"/>
    </location>
</feature>
<comment type="similarity">
    <text evidence="2 9 12">Belongs to the SecY/SEC61-alpha family.</text>
</comment>
<keyword evidence="4 9" id="KW-0812">Transmembrane</keyword>
<accession>A0ABQ3K4G3</accession>
<keyword evidence="3 9" id="KW-0813">Transport</keyword>
<dbReference type="Proteomes" id="UP000632154">
    <property type="component" value="Unassembled WGS sequence"/>
</dbReference>
<evidence type="ECO:0000256" key="2">
    <source>
        <dbReference type="ARBA" id="ARBA00005751"/>
    </source>
</evidence>
<keyword evidence="8 9" id="KW-0472">Membrane</keyword>
<dbReference type="PIRSF" id="PIRSF004557">
    <property type="entry name" value="SecY"/>
    <property type="match status" value="1"/>
</dbReference>
<organism evidence="13 14">
    <name type="scientific">Deinococcus piscis</name>
    <dbReference type="NCBI Taxonomy" id="394230"/>
    <lineage>
        <taxon>Bacteria</taxon>
        <taxon>Thermotogati</taxon>
        <taxon>Deinococcota</taxon>
        <taxon>Deinococci</taxon>
        <taxon>Deinococcales</taxon>
        <taxon>Deinococcaceae</taxon>
        <taxon>Deinococcus</taxon>
    </lineage>
</organism>
<feature type="transmembrane region" description="Helical" evidence="9">
    <location>
        <begin position="310"/>
        <end position="329"/>
    </location>
</feature>
<evidence type="ECO:0000256" key="8">
    <source>
        <dbReference type="ARBA" id="ARBA00023136"/>
    </source>
</evidence>
<feature type="transmembrane region" description="Helical" evidence="9">
    <location>
        <begin position="145"/>
        <end position="166"/>
    </location>
</feature>
<feature type="transmembrane region" description="Helical" evidence="9">
    <location>
        <begin position="114"/>
        <end position="133"/>
    </location>
</feature>
<evidence type="ECO:0000256" key="11">
    <source>
        <dbReference type="RuleBase" id="RU003484"/>
    </source>
</evidence>
<feature type="transmembrane region" description="Helical" evidence="9">
    <location>
        <begin position="367"/>
        <end position="385"/>
    </location>
</feature>